<dbReference type="PROSITE" id="PS50011">
    <property type="entry name" value="PROTEIN_KINASE_DOM"/>
    <property type="match status" value="1"/>
</dbReference>
<dbReference type="EMBL" id="VIEB01000009">
    <property type="protein sequence ID" value="TQE13620.1"/>
    <property type="molecule type" value="Genomic_DNA"/>
</dbReference>
<dbReference type="InterPro" id="IPR003609">
    <property type="entry name" value="Pan_app"/>
</dbReference>
<dbReference type="AlphaFoldDB" id="A0A540NSS7"/>
<dbReference type="Gene3D" id="3.30.200.20">
    <property type="entry name" value="Phosphorylase Kinase, domain 1"/>
    <property type="match status" value="1"/>
</dbReference>
<dbReference type="STRING" id="106549.A0A540NSS7"/>
<protein>
    <recommendedName>
        <fullName evidence="13">Receptor-like serine/threonine-protein kinase</fullName>
        <ecNumber evidence="13">2.7.11.1</ecNumber>
    </recommendedName>
</protein>
<comment type="catalytic activity">
    <reaction evidence="11 13">
        <text>L-threonyl-[protein] + ATP = O-phospho-L-threonyl-[protein] + ADP + H(+)</text>
        <dbReference type="Rhea" id="RHEA:46608"/>
        <dbReference type="Rhea" id="RHEA-COMP:11060"/>
        <dbReference type="Rhea" id="RHEA-COMP:11605"/>
        <dbReference type="ChEBI" id="CHEBI:15378"/>
        <dbReference type="ChEBI" id="CHEBI:30013"/>
        <dbReference type="ChEBI" id="CHEBI:30616"/>
        <dbReference type="ChEBI" id="CHEBI:61977"/>
        <dbReference type="ChEBI" id="CHEBI:456216"/>
        <dbReference type="EC" id="2.7.11.1"/>
    </reaction>
</comment>
<dbReference type="GO" id="GO:0005524">
    <property type="term" value="F:ATP binding"/>
    <property type="evidence" value="ECO:0007669"/>
    <property type="project" value="UniProtKB-KW"/>
</dbReference>
<keyword evidence="14" id="KW-1133">Transmembrane helix</keyword>
<keyword evidence="4 15" id="KW-0732">Signal</keyword>
<evidence type="ECO:0000256" key="13">
    <source>
        <dbReference type="PIRNR" id="PIRNR000641"/>
    </source>
</evidence>
<dbReference type="InterPro" id="IPR000858">
    <property type="entry name" value="S_locus_glycoprot_dom"/>
</dbReference>
<evidence type="ECO:0000256" key="15">
    <source>
        <dbReference type="SAM" id="SignalP"/>
    </source>
</evidence>
<dbReference type="SMART" id="SM00473">
    <property type="entry name" value="PAN_AP"/>
    <property type="match status" value="1"/>
</dbReference>
<dbReference type="PANTHER" id="PTHR32444">
    <property type="entry name" value="BULB-TYPE LECTIN DOMAIN-CONTAINING PROTEIN"/>
    <property type="match status" value="1"/>
</dbReference>
<gene>
    <name evidence="19" type="ORF">C1H46_000627</name>
</gene>
<keyword evidence="6 13" id="KW-0418">Kinase</keyword>
<dbReference type="SUPFAM" id="SSF51110">
    <property type="entry name" value="alpha-D-mannose-specific plant lectins"/>
    <property type="match status" value="1"/>
</dbReference>
<dbReference type="FunFam" id="3.50.4.10:FF:000002">
    <property type="entry name" value="G-type lectin S-receptor-like serine/threonine-protein kinase"/>
    <property type="match status" value="1"/>
</dbReference>
<dbReference type="Pfam" id="PF00954">
    <property type="entry name" value="S_locus_glycop"/>
    <property type="match status" value="1"/>
</dbReference>
<evidence type="ECO:0000256" key="7">
    <source>
        <dbReference type="ARBA" id="ARBA00022840"/>
    </source>
</evidence>
<proteinExistence type="inferred from homology"/>
<name>A0A540NSS7_MALBA</name>
<dbReference type="SMART" id="SM00220">
    <property type="entry name" value="S_TKc"/>
    <property type="match status" value="1"/>
</dbReference>
<dbReference type="Gene3D" id="2.90.10.10">
    <property type="entry name" value="Bulb-type lectin domain"/>
    <property type="match status" value="1"/>
</dbReference>
<dbReference type="Pfam" id="PF08276">
    <property type="entry name" value="PAN_2"/>
    <property type="match status" value="1"/>
</dbReference>
<keyword evidence="1 13" id="KW-0723">Serine/threonine-protein kinase</keyword>
<evidence type="ECO:0000313" key="20">
    <source>
        <dbReference type="Proteomes" id="UP000315295"/>
    </source>
</evidence>
<dbReference type="InterPro" id="IPR011009">
    <property type="entry name" value="Kinase-like_dom_sf"/>
</dbReference>
<dbReference type="InterPro" id="IPR000719">
    <property type="entry name" value="Prot_kinase_dom"/>
</dbReference>
<dbReference type="CDD" id="cd01098">
    <property type="entry name" value="PAN_AP_plant"/>
    <property type="match status" value="1"/>
</dbReference>
<keyword evidence="14" id="KW-0812">Transmembrane</keyword>
<organism evidence="19 20">
    <name type="scientific">Malus baccata</name>
    <name type="common">Siberian crab apple</name>
    <name type="synonym">Pyrus baccata</name>
    <dbReference type="NCBI Taxonomy" id="106549"/>
    <lineage>
        <taxon>Eukaryota</taxon>
        <taxon>Viridiplantae</taxon>
        <taxon>Streptophyta</taxon>
        <taxon>Embryophyta</taxon>
        <taxon>Tracheophyta</taxon>
        <taxon>Spermatophyta</taxon>
        <taxon>Magnoliopsida</taxon>
        <taxon>eudicotyledons</taxon>
        <taxon>Gunneridae</taxon>
        <taxon>Pentapetalae</taxon>
        <taxon>rosids</taxon>
        <taxon>fabids</taxon>
        <taxon>Rosales</taxon>
        <taxon>Rosaceae</taxon>
        <taxon>Amygdaloideae</taxon>
        <taxon>Maleae</taxon>
        <taxon>Malus</taxon>
    </lineage>
</organism>
<dbReference type="PROSITE" id="PS00108">
    <property type="entry name" value="PROTEIN_KINASE_ST"/>
    <property type="match status" value="1"/>
</dbReference>
<dbReference type="GO" id="GO:0106310">
    <property type="term" value="F:protein serine kinase activity"/>
    <property type="evidence" value="ECO:0007669"/>
    <property type="project" value="RHEA"/>
</dbReference>
<feature type="signal peptide" evidence="15">
    <location>
        <begin position="1"/>
        <end position="23"/>
    </location>
</feature>
<feature type="domain" description="Bulb-type lectin" evidence="17">
    <location>
        <begin position="26"/>
        <end position="146"/>
    </location>
</feature>
<keyword evidence="14" id="KW-0472">Membrane</keyword>
<dbReference type="Gene3D" id="1.10.510.10">
    <property type="entry name" value="Transferase(Phosphotransferase) domain 1"/>
    <property type="match status" value="1"/>
</dbReference>
<dbReference type="Pfam" id="PF01453">
    <property type="entry name" value="B_lectin"/>
    <property type="match status" value="1"/>
</dbReference>
<dbReference type="Gene3D" id="3.50.4.10">
    <property type="entry name" value="Hepatocyte Growth Factor"/>
    <property type="match status" value="1"/>
</dbReference>
<sequence length="751" mass="84232">MQALRSFFMCLFFLFSLLRISAATALGTITPSGYIRDADTLVSVGGSYELGFFSPGKSKSRYLGIWYTDSTDAVVWVANRETPLGDSSGLLKLTEQGVLVLLNSSNNIVWSSNSSTIAGNPVSQLLDSGNLVVQDGKETNPDNFLWQSFDYPCDTYLPEMKLGWDLVTGLERYISSWKSTDDPAPGEFSMRMDLRGLPQILIMKEAKIQARIGSWNGLYWTTIGYGEPNPISGSEFVMNKDEVYFEKRPRNMSVFSRYVLNPLGVAENFTWVYQTQSWELSYTFQADQCETYALCGPFSSCSFKSSSTICACLKGFVPKSLKDWNSRYWSDGCVRRTPLACSDGDDFITYSGIKLPDTSTSWFDKRMSLKECKGLCLGNCSCTACANLDIREGGSGCVLWFGNLIDIKEFTSGGGQDLYIRVAASELDHVKKRSNFNKRKLLAILLSSAVFLMGLLIVGIILYKQKKKLRNEGHRRKDCSDEYLGEDGEEIELPLFDLTTIAKATDNFSSCNKLGEGGFGPVYKGTLIGGKEIAVKRLSKNSGQGMREFKTEVILIASLQHRNLVKLLGCWIQKDEKILIYEFMPNKSLDFYIFDQEGQKLLDWPKCFHIISGVARGLLYLHQDSRLRIIHRDLKCSNILLDDNMNPKISDFGLAKTFGGDQSQANTNRVVGTYGYMSPEYAADGTFSMKSDVFSLGVILLEMLSRKKNRGFRHPDHDHNLLGHVSITNEVMIFYFKKKSELDGALRSTVF</sequence>
<evidence type="ECO:0000256" key="5">
    <source>
        <dbReference type="ARBA" id="ARBA00022741"/>
    </source>
</evidence>
<evidence type="ECO:0000256" key="9">
    <source>
        <dbReference type="ARBA" id="ARBA00023170"/>
    </source>
</evidence>
<comment type="similarity">
    <text evidence="13">Belongs to the protein kinase superfamily. Ser/Thr protein kinase family.</text>
</comment>
<evidence type="ECO:0000313" key="19">
    <source>
        <dbReference type="EMBL" id="TQE13620.1"/>
    </source>
</evidence>
<evidence type="ECO:0000256" key="11">
    <source>
        <dbReference type="ARBA" id="ARBA00047899"/>
    </source>
</evidence>
<accession>A0A540NSS7</accession>
<evidence type="ECO:0000256" key="6">
    <source>
        <dbReference type="ARBA" id="ARBA00022777"/>
    </source>
</evidence>
<dbReference type="GO" id="GO:0048544">
    <property type="term" value="P:recognition of pollen"/>
    <property type="evidence" value="ECO:0007669"/>
    <property type="project" value="InterPro"/>
</dbReference>
<evidence type="ECO:0000259" key="16">
    <source>
        <dbReference type="PROSITE" id="PS50011"/>
    </source>
</evidence>
<keyword evidence="9" id="KW-0675">Receptor</keyword>
<keyword evidence="3 13" id="KW-0808">Transferase</keyword>
<evidence type="ECO:0000259" key="17">
    <source>
        <dbReference type="PROSITE" id="PS50927"/>
    </source>
</evidence>
<feature type="domain" description="Protein kinase" evidence="16">
    <location>
        <begin position="508"/>
        <end position="751"/>
    </location>
</feature>
<evidence type="ECO:0000256" key="14">
    <source>
        <dbReference type="SAM" id="Phobius"/>
    </source>
</evidence>
<evidence type="ECO:0000256" key="10">
    <source>
        <dbReference type="ARBA" id="ARBA00023180"/>
    </source>
</evidence>
<dbReference type="CDD" id="cd00028">
    <property type="entry name" value="B_lectin"/>
    <property type="match status" value="1"/>
</dbReference>
<dbReference type="InterPro" id="IPR008271">
    <property type="entry name" value="Ser/Thr_kinase_AS"/>
</dbReference>
<dbReference type="GO" id="GO:0004674">
    <property type="term" value="F:protein serine/threonine kinase activity"/>
    <property type="evidence" value="ECO:0007669"/>
    <property type="project" value="UniProtKB-KW"/>
</dbReference>
<dbReference type="EC" id="2.7.11.1" evidence="13"/>
<dbReference type="InterPro" id="IPR036426">
    <property type="entry name" value="Bulb-type_lectin_dom_sf"/>
</dbReference>
<dbReference type="PROSITE" id="PS50927">
    <property type="entry name" value="BULB_LECTIN"/>
    <property type="match status" value="1"/>
</dbReference>
<evidence type="ECO:0000259" key="18">
    <source>
        <dbReference type="PROSITE" id="PS50948"/>
    </source>
</evidence>
<dbReference type="SMART" id="SM00108">
    <property type="entry name" value="B_lectin"/>
    <property type="match status" value="1"/>
</dbReference>
<keyword evidence="20" id="KW-1185">Reference proteome</keyword>
<feature type="transmembrane region" description="Helical" evidence="14">
    <location>
        <begin position="441"/>
        <end position="463"/>
    </location>
</feature>
<dbReference type="InterPro" id="IPR024171">
    <property type="entry name" value="SRK-like_kinase"/>
</dbReference>
<evidence type="ECO:0000256" key="2">
    <source>
        <dbReference type="ARBA" id="ARBA00022553"/>
    </source>
</evidence>
<evidence type="ECO:0000256" key="3">
    <source>
        <dbReference type="ARBA" id="ARBA00022679"/>
    </source>
</evidence>
<evidence type="ECO:0000256" key="1">
    <source>
        <dbReference type="ARBA" id="ARBA00022527"/>
    </source>
</evidence>
<reference evidence="19 20" key="1">
    <citation type="journal article" date="2019" name="G3 (Bethesda)">
        <title>Sequencing of a Wild Apple (Malus baccata) Genome Unravels the Differences Between Cultivated and Wild Apple Species Regarding Disease Resistance and Cold Tolerance.</title>
        <authorList>
            <person name="Chen X."/>
        </authorList>
    </citation>
    <scope>NUCLEOTIDE SEQUENCE [LARGE SCALE GENOMIC DNA]</scope>
    <source>
        <strain evidence="20">cv. Shandingzi</strain>
        <tissue evidence="19">Leaves</tissue>
    </source>
</reference>
<keyword evidence="10" id="KW-0325">Glycoprotein</keyword>
<dbReference type="PIRSF" id="PIRSF000641">
    <property type="entry name" value="SRK"/>
    <property type="match status" value="1"/>
</dbReference>
<dbReference type="Proteomes" id="UP000315295">
    <property type="component" value="Unassembled WGS sequence"/>
</dbReference>
<keyword evidence="7 13" id="KW-0067">ATP-binding</keyword>
<dbReference type="FunFam" id="2.90.10.10:FF:000004">
    <property type="entry name" value="G-type lectin S-receptor-like serine/threonine-protein kinase"/>
    <property type="match status" value="1"/>
</dbReference>
<dbReference type="InterPro" id="IPR001480">
    <property type="entry name" value="Bulb-type_lectin_dom"/>
</dbReference>
<dbReference type="SUPFAM" id="SSF56112">
    <property type="entry name" value="Protein kinase-like (PK-like)"/>
    <property type="match status" value="1"/>
</dbReference>
<feature type="chain" id="PRO_5021976894" description="Receptor-like serine/threonine-protein kinase" evidence="15">
    <location>
        <begin position="24"/>
        <end position="751"/>
    </location>
</feature>
<evidence type="ECO:0000256" key="12">
    <source>
        <dbReference type="ARBA" id="ARBA00048679"/>
    </source>
</evidence>
<comment type="caution">
    <text evidence="19">The sequence shown here is derived from an EMBL/GenBank/DDBJ whole genome shotgun (WGS) entry which is preliminary data.</text>
</comment>
<dbReference type="PROSITE" id="PS50948">
    <property type="entry name" value="PAN"/>
    <property type="match status" value="1"/>
</dbReference>
<comment type="catalytic activity">
    <reaction evidence="12 13">
        <text>L-seryl-[protein] + ATP = O-phospho-L-seryl-[protein] + ADP + H(+)</text>
        <dbReference type="Rhea" id="RHEA:17989"/>
        <dbReference type="Rhea" id="RHEA-COMP:9863"/>
        <dbReference type="Rhea" id="RHEA-COMP:11604"/>
        <dbReference type="ChEBI" id="CHEBI:15378"/>
        <dbReference type="ChEBI" id="CHEBI:29999"/>
        <dbReference type="ChEBI" id="CHEBI:30616"/>
        <dbReference type="ChEBI" id="CHEBI:83421"/>
        <dbReference type="ChEBI" id="CHEBI:456216"/>
        <dbReference type="EC" id="2.7.11.1"/>
    </reaction>
</comment>
<dbReference type="FunFam" id="1.10.510.10:FF:001019">
    <property type="entry name" value="G-type lectin S-receptor-like serine/threonine-protein kinase B120"/>
    <property type="match status" value="1"/>
</dbReference>
<dbReference type="Pfam" id="PF00069">
    <property type="entry name" value="Pkinase"/>
    <property type="match status" value="1"/>
</dbReference>
<keyword evidence="2" id="KW-0597">Phosphoprotein</keyword>
<keyword evidence="8" id="KW-1015">Disulfide bond</keyword>
<feature type="domain" description="Apple" evidence="18">
    <location>
        <begin position="341"/>
        <end position="423"/>
    </location>
</feature>
<evidence type="ECO:0000256" key="8">
    <source>
        <dbReference type="ARBA" id="ARBA00023157"/>
    </source>
</evidence>
<dbReference type="PANTHER" id="PTHR32444:SF183">
    <property type="entry name" value="APPLE DOMAIN-CONTAINING PROTEIN"/>
    <property type="match status" value="1"/>
</dbReference>
<dbReference type="FunFam" id="3.30.200.20:FF:000195">
    <property type="entry name" value="G-type lectin S-receptor-like serine/threonine-protein kinase"/>
    <property type="match status" value="1"/>
</dbReference>
<evidence type="ECO:0000256" key="4">
    <source>
        <dbReference type="ARBA" id="ARBA00022729"/>
    </source>
</evidence>
<keyword evidence="5 13" id="KW-0547">Nucleotide-binding</keyword>